<dbReference type="Gene3D" id="1.20.1280.170">
    <property type="entry name" value="Exocyst complex component Exo70"/>
    <property type="match status" value="2"/>
</dbReference>
<dbReference type="EMBL" id="JACEFO010002346">
    <property type="protein sequence ID" value="KAF8664919.1"/>
    <property type="molecule type" value="Genomic_DNA"/>
</dbReference>
<organism evidence="5 6">
    <name type="scientific">Digitaria exilis</name>
    <dbReference type="NCBI Taxonomy" id="1010633"/>
    <lineage>
        <taxon>Eukaryota</taxon>
        <taxon>Viridiplantae</taxon>
        <taxon>Streptophyta</taxon>
        <taxon>Embryophyta</taxon>
        <taxon>Tracheophyta</taxon>
        <taxon>Spermatophyta</taxon>
        <taxon>Magnoliopsida</taxon>
        <taxon>Liliopsida</taxon>
        <taxon>Poales</taxon>
        <taxon>Poaceae</taxon>
        <taxon>PACMAD clade</taxon>
        <taxon>Panicoideae</taxon>
        <taxon>Panicodae</taxon>
        <taxon>Paniceae</taxon>
        <taxon>Anthephorinae</taxon>
        <taxon>Digitaria</taxon>
    </lineage>
</organism>
<dbReference type="GO" id="GO:0006887">
    <property type="term" value="P:exocytosis"/>
    <property type="evidence" value="ECO:0007669"/>
    <property type="project" value="InterPro"/>
</dbReference>
<feature type="region of interest" description="Disordered" evidence="3">
    <location>
        <begin position="541"/>
        <end position="581"/>
    </location>
</feature>
<feature type="compositionally biased region" description="Low complexity" evidence="3">
    <location>
        <begin position="600"/>
        <end position="618"/>
    </location>
</feature>
<dbReference type="InterPro" id="IPR016159">
    <property type="entry name" value="Cullin_repeat-like_dom_sf"/>
</dbReference>
<evidence type="ECO:0000313" key="5">
    <source>
        <dbReference type="EMBL" id="KAF8664919.1"/>
    </source>
</evidence>
<keyword evidence="6" id="KW-1185">Reference proteome</keyword>
<evidence type="ECO:0000256" key="1">
    <source>
        <dbReference type="ARBA" id="ARBA00006756"/>
    </source>
</evidence>
<evidence type="ECO:0000259" key="4">
    <source>
        <dbReference type="Pfam" id="PF03081"/>
    </source>
</evidence>
<evidence type="ECO:0000256" key="3">
    <source>
        <dbReference type="SAM" id="MobiDB-lite"/>
    </source>
</evidence>
<dbReference type="GO" id="GO:0005546">
    <property type="term" value="F:phosphatidylinositol-4,5-bisphosphate binding"/>
    <property type="evidence" value="ECO:0007669"/>
    <property type="project" value="InterPro"/>
</dbReference>
<protein>
    <recommendedName>
        <fullName evidence="4">Exocyst complex subunit Exo70 C-terminal domain-containing protein</fullName>
    </recommendedName>
</protein>
<feature type="region of interest" description="Disordered" evidence="3">
    <location>
        <begin position="1181"/>
        <end position="1258"/>
    </location>
</feature>
<feature type="domain" description="Exocyst complex subunit Exo70 C-terminal" evidence="4">
    <location>
        <begin position="849"/>
        <end position="1171"/>
    </location>
</feature>
<dbReference type="AlphaFoldDB" id="A0A835E2N4"/>
<comment type="caution">
    <text evidence="5">The sequence shown here is derived from an EMBL/GenBank/DDBJ whole genome shotgun (WGS) entry which is preliminary data.</text>
</comment>
<dbReference type="GO" id="GO:0000145">
    <property type="term" value="C:exocyst"/>
    <property type="evidence" value="ECO:0007669"/>
    <property type="project" value="InterPro"/>
</dbReference>
<reference evidence="5" key="1">
    <citation type="submission" date="2020-07" db="EMBL/GenBank/DDBJ databases">
        <title>Genome sequence and genetic diversity analysis of an under-domesticated orphan crop, white fonio (Digitaria exilis).</title>
        <authorList>
            <person name="Bennetzen J.L."/>
            <person name="Chen S."/>
            <person name="Ma X."/>
            <person name="Wang X."/>
            <person name="Yssel A.E.J."/>
            <person name="Chaluvadi S.R."/>
            <person name="Johnson M."/>
            <person name="Gangashetty P."/>
            <person name="Hamidou F."/>
            <person name="Sanogo M.D."/>
            <person name="Zwaenepoel A."/>
            <person name="Wallace J."/>
            <person name="Van De Peer Y."/>
            <person name="Van Deynze A."/>
        </authorList>
    </citation>
    <scope>NUCLEOTIDE SEQUENCE</scope>
    <source>
        <tissue evidence="5">Leaves</tissue>
    </source>
</reference>
<dbReference type="SUPFAM" id="SSF74788">
    <property type="entry name" value="Cullin repeat-like"/>
    <property type="match status" value="2"/>
</dbReference>
<feature type="compositionally biased region" description="Pro residues" evidence="3">
    <location>
        <begin position="1211"/>
        <end position="1220"/>
    </location>
</feature>
<feature type="domain" description="Exocyst complex subunit Exo70 C-terminal" evidence="4">
    <location>
        <begin position="211"/>
        <end position="446"/>
    </location>
</feature>
<dbReference type="PANTHER" id="PTHR12542:SF114">
    <property type="entry name" value="EXOCYST SUBUNIT EXO70 FAMILY PROTEIN"/>
    <property type="match status" value="1"/>
</dbReference>
<dbReference type="PANTHER" id="PTHR12542">
    <property type="entry name" value="EXOCYST COMPLEX PROTEIN EXO70"/>
    <property type="match status" value="1"/>
</dbReference>
<sequence>MGAAVAKAIEDTPGTLAETRLAIAVLQWEATCTSTNLLSAVDEILRLKETQAFPMSSPARRRMDSALGVAMSRLMEEFLILRVWDASQLEGPGGLRVAVDKLSVSLDPAGGVWCSTGTGELSSASLAFVDDAFSDDLRLIRPASLPILHEIALLVIRAGYTKELLQTFIKAPCHVLDKRAISSQTRTRFANSVKFEDAEWWTAEDMVRRWIMVTKLVVMRRQLMEQKCGAFDRFKDDYFMAIAKQSVVVLLKFADGFTTTRSPEKLINVLELYETLSDSAPRLFPLLTGQHAELISKQVPVGRLVAKLRTDCSDAASEKLGVGVHPLARHAMACVEMLTPHRAALDLILANAGEAERGGGAPDGGAVGVTSFGSLVSELIAGLERNLDERSELVFAAVGSPPWRHLFLANNASFVLSRAEDIAGVASLLGDEWAERRRSRIDQHVSGHLGPRRRLPGDVGRRALAKFNATFEMAKPGMRATPTDKLIERSLYCMTRRRSDGDRIEQLLPDCLTVPFTEEGCRRPAAVEAAGPCMSSSRAQELKTHGAKAGKASAACRRPQTHSDAREVPQESPPTSDPARFMTLGTDVLDLSISSSPIASRPRSLARATAATRSPARPGSIEPTQSSMGAAVGKPAFGLVVAPRTTHAEERLAVAEHALLQWTRCPGADAGVWDADASYTNRGLLAAVDEVLLLAAEDPFPHPEASSARHRLDVAVGAAASRMMEEFLRVRVWDASPLRVAVDRLSLASTGVSLLVFPSADGDRASAASSGEEVDASDGTQSRASSGVPDEVAALLEGEVWDELDLVRPAGVSVLHEIAIRIIRAGCTKELFRAFANAPCDRTTVAVIKRWTTVTKIIGKAIVAMRRQLHAQSPGAFDSFRDEYLLAIAENRITILLDFANGFTTITSHEKLVYLLGMYEALIDAAPALLLLFTGARKDLISEKTQGILTKLADAMKVMVGGLMAKIQAGDSPPHAANAACGVHPLSRDAMNCVELLARHRTTLDLILADAGGSLAVVVTELIACLERNLQGKLAVACADAGGSRHLFLANNVGFILSRAADAGGGVASLLGDAWAARRHGRLAQHVASYVESCWGPAVGLLQTPPVCGRGKPAKILAEFNAAFARARDSEVCREVPDPALRAALRNAVSEMVVPAYCSFLQKHPKLGTCSDKAGRTRFPLAESAHESESASAPLSVPSFTARPRRAPLHGPTPSPPPQFPIHAVPVDTEPASDSPPPVENEGSGTIAPHPYQSAPHP</sequence>
<dbReference type="Proteomes" id="UP000636709">
    <property type="component" value="Unassembled WGS sequence"/>
</dbReference>
<dbReference type="InterPro" id="IPR004140">
    <property type="entry name" value="Exo70"/>
</dbReference>
<dbReference type="Pfam" id="PF03081">
    <property type="entry name" value="Exo70_C"/>
    <property type="match status" value="2"/>
</dbReference>
<evidence type="ECO:0000256" key="2">
    <source>
        <dbReference type="ARBA" id="ARBA00022448"/>
    </source>
</evidence>
<feature type="region of interest" description="Disordered" evidence="3">
    <location>
        <begin position="600"/>
        <end position="629"/>
    </location>
</feature>
<accession>A0A835E2N4</accession>
<proteinExistence type="inferred from homology"/>
<feature type="region of interest" description="Disordered" evidence="3">
    <location>
        <begin position="766"/>
        <end position="788"/>
    </location>
</feature>
<comment type="similarity">
    <text evidence="1">Belongs to the EXO70 family.</text>
</comment>
<dbReference type="OrthoDB" id="678784at2759"/>
<dbReference type="InterPro" id="IPR046364">
    <property type="entry name" value="Exo70_C"/>
</dbReference>
<gene>
    <name evidence="5" type="ORF">HU200_054237</name>
</gene>
<keyword evidence="2" id="KW-0813">Transport</keyword>
<name>A0A835E2N4_9POAL</name>
<evidence type="ECO:0000313" key="6">
    <source>
        <dbReference type="Proteomes" id="UP000636709"/>
    </source>
</evidence>